<feature type="binding site" evidence="4">
    <location>
        <position position="244"/>
    </location>
    <ligand>
        <name>Mn(2+)</name>
        <dbReference type="ChEBI" id="CHEBI:29035"/>
        <label>1</label>
    </ligand>
</feature>
<proteinExistence type="inferred from homology"/>
<comment type="similarity">
    <text evidence="1">Belongs to the arginase family. Agmatinase subfamily.</text>
</comment>
<feature type="binding site" evidence="4">
    <location>
        <position position="154"/>
    </location>
    <ligand>
        <name>Mn(2+)</name>
        <dbReference type="ChEBI" id="CHEBI:29035"/>
        <label>1</label>
    </ligand>
</feature>
<dbReference type="EMBL" id="CYPU01000072">
    <property type="protein sequence ID" value="CUH50059.1"/>
    <property type="molecule type" value="Genomic_DNA"/>
</dbReference>
<evidence type="ECO:0000256" key="5">
    <source>
        <dbReference type="RuleBase" id="RU003684"/>
    </source>
</evidence>
<dbReference type="GO" id="GO:0033389">
    <property type="term" value="P:putrescine biosynthetic process from arginine, via agmatine"/>
    <property type="evidence" value="ECO:0007669"/>
    <property type="project" value="TreeGrafter"/>
</dbReference>
<dbReference type="CDD" id="cd11592">
    <property type="entry name" value="Agmatinase_PAH"/>
    <property type="match status" value="1"/>
</dbReference>
<keyword evidence="2 4" id="KW-0479">Metal-binding</keyword>
<dbReference type="OrthoDB" id="9788689at2"/>
<dbReference type="Proteomes" id="UP000050783">
    <property type="component" value="Unassembled WGS sequence"/>
</dbReference>
<accession>A0A0P1EIX2</accession>
<evidence type="ECO:0000256" key="1">
    <source>
        <dbReference type="ARBA" id="ARBA00009227"/>
    </source>
</evidence>
<dbReference type="AlphaFoldDB" id="A0A0P1EIX2"/>
<dbReference type="RefSeq" id="WP_058279401.1">
    <property type="nucleotide sequence ID" value="NZ_CYPU01000072.1"/>
</dbReference>
<dbReference type="PANTHER" id="PTHR11358">
    <property type="entry name" value="ARGINASE/AGMATINASE"/>
    <property type="match status" value="1"/>
</dbReference>
<dbReference type="GO" id="GO:0008783">
    <property type="term" value="F:agmatinase activity"/>
    <property type="evidence" value="ECO:0007669"/>
    <property type="project" value="TreeGrafter"/>
</dbReference>
<evidence type="ECO:0000313" key="7">
    <source>
        <dbReference type="Proteomes" id="UP000050783"/>
    </source>
</evidence>
<dbReference type="SUPFAM" id="SSF52768">
    <property type="entry name" value="Arginase/deacetylase"/>
    <property type="match status" value="1"/>
</dbReference>
<feature type="binding site" evidence="4">
    <location>
        <position position="156"/>
    </location>
    <ligand>
        <name>Mn(2+)</name>
        <dbReference type="ChEBI" id="CHEBI:29035"/>
        <label>1</label>
    </ligand>
</feature>
<dbReference type="PROSITE" id="PS01053">
    <property type="entry name" value="ARGINASE_1"/>
    <property type="match status" value="1"/>
</dbReference>
<dbReference type="Gene3D" id="3.40.800.10">
    <property type="entry name" value="Ureohydrolase domain"/>
    <property type="match status" value="1"/>
</dbReference>
<evidence type="ECO:0000256" key="2">
    <source>
        <dbReference type="ARBA" id="ARBA00022723"/>
    </source>
</evidence>
<dbReference type="InterPro" id="IPR006035">
    <property type="entry name" value="Ureohydrolase"/>
</dbReference>
<name>A0A0P1EIX2_9RHOB</name>
<keyword evidence="3 5" id="KW-0378">Hydrolase</keyword>
<dbReference type="GeneID" id="55495391"/>
<reference evidence="6 7" key="1">
    <citation type="submission" date="2015-09" db="EMBL/GenBank/DDBJ databases">
        <authorList>
            <consortium name="Swine Surveillance"/>
        </authorList>
    </citation>
    <scope>NUCLEOTIDE SEQUENCE [LARGE SCALE GENOMIC DNA]</scope>
    <source>
        <strain evidence="6 7">CECT 4292</strain>
    </source>
</reference>
<keyword evidence="4" id="KW-0464">Manganese</keyword>
<dbReference type="PANTHER" id="PTHR11358:SF26">
    <property type="entry name" value="GUANIDINO ACID HYDROLASE, MITOCHONDRIAL"/>
    <property type="match status" value="1"/>
</dbReference>
<dbReference type="InterPro" id="IPR023696">
    <property type="entry name" value="Ureohydrolase_dom_sf"/>
</dbReference>
<sequence length="322" mass="35066">MTNSFFQPVSAMELARFAGIPSFMRLPSLDLDHERILDVQVGLIGIPWDGGTTNRPGARHGPRQLRDYSTMIRAMNPATGVAPFSMVNCADLGDVAPNPVDIEDTLNRVTDFYSTLQAKGIVPLTAGGDHLTTLPVLRALAAEGPIGLIQFDSHTDLFDSYFGGHKFTHGTPFRRAVEEGLVDPKRFVQVGIRGTAYNTEDIEWGEAQGIRIIRIEELFDRGIDDVMAEVRSIVGQAPTYCTYDIDFVDPTYAPGTGTPEIGGPNSFQAQQVIRRMSGVNLIGADLVEVSPPFDPNGGTAWLGISLMFELLCVLAQAVDARR</sequence>
<feature type="binding site" evidence="4">
    <location>
        <position position="130"/>
    </location>
    <ligand>
        <name>Mn(2+)</name>
        <dbReference type="ChEBI" id="CHEBI:29035"/>
        <label>1</label>
    </ligand>
</feature>
<dbReference type="InterPro" id="IPR020855">
    <property type="entry name" value="Ureohydrolase_Mn_BS"/>
</dbReference>
<dbReference type="GO" id="GO:0047971">
    <property type="term" value="F:guanidinobutyrase activity"/>
    <property type="evidence" value="ECO:0007669"/>
    <property type="project" value="UniProtKB-EC"/>
</dbReference>
<dbReference type="PRINTS" id="PR00116">
    <property type="entry name" value="ARGINASE"/>
</dbReference>
<dbReference type="STRING" id="81569.RUM4293_04418"/>
<dbReference type="EC" id="3.5.3.7" evidence="6"/>
<evidence type="ECO:0000313" key="6">
    <source>
        <dbReference type="EMBL" id="CUH50059.1"/>
    </source>
</evidence>
<comment type="cofactor">
    <cofactor evidence="4">
        <name>Mn(2+)</name>
        <dbReference type="ChEBI" id="CHEBI:29035"/>
    </cofactor>
    <text evidence="4">Binds 2 manganese ions per subunit.</text>
</comment>
<dbReference type="PROSITE" id="PS51409">
    <property type="entry name" value="ARGINASE_2"/>
    <property type="match status" value="1"/>
</dbReference>
<protein>
    <submittedName>
        <fullName evidence="6">Guanidinobutyrase</fullName>
        <ecNumber evidence="6">3.5.3.7</ecNumber>
    </submittedName>
</protein>
<evidence type="ECO:0000256" key="4">
    <source>
        <dbReference type="PIRSR" id="PIRSR036979-1"/>
    </source>
</evidence>
<evidence type="ECO:0000256" key="3">
    <source>
        <dbReference type="ARBA" id="ARBA00022801"/>
    </source>
</evidence>
<feature type="binding site" evidence="4">
    <location>
        <position position="246"/>
    </location>
    <ligand>
        <name>Mn(2+)</name>
        <dbReference type="ChEBI" id="CHEBI:29035"/>
        <label>1</label>
    </ligand>
</feature>
<dbReference type="GO" id="GO:0046872">
    <property type="term" value="F:metal ion binding"/>
    <property type="evidence" value="ECO:0007669"/>
    <property type="project" value="UniProtKB-KW"/>
</dbReference>
<organism evidence="6 7">
    <name type="scientific">Ruegeria atlantica</name>
    <dbReference type="NCBI Taxonomy" id="81569"/>
    <lineage>
        <taxon>Bacteria</taxon>
        <taxon>Pseudomonadati</taxon>
        <taxon>Pseudomonadota</taxon>
        <taxon>Alphaproteobacteria</taxon>
        <taxon>Rhodobacterales</taxon>
        <taxon>Roseobacteraceae</taxon>
        <taxon>Ruegeria</taxon>
    </lineage>
</organism>
<gene>
    <name evidence="6" type="primary">gbh_4</name>
    <name evidence="6" type="ORF">RUA4292_04265</name>
</gene>
<feature type="binding site" evidence="4">
    <location>
        <position position="152"/>
    </location>
    <ligand>
        <name>Mn(2+)</name>
        <dbReference type="ChEBI" id="CHEBI:29035"/>
        <label>1</label>
    </ligand>
</feature>
<dbReference type="PIRSF" id="PIRSF036979">
    <property type="entry name" value="Arginase"/>
    <property type="match status" value="1"/>
</dbReference>
<dbReference type="Pfam" id="PF00491">
    <property type="entry name" value="Arginase"/>
    <property type="match status" value="1"/>
</dbReference>